<keyword evidence="2" id="KW-0548">Nucleotidyltransferase</keyword>
<evidence type="ECO:0000313" key="2">
    <source>
        <dbReference type="EMBL" id="GEU35089.1"/>
    </source>
</evidence>
<dbReference type="GO" id="GO:0003964">
    <property type="term" value="F:RNA-directed DNA polymerase activity"/>
    <property type="evidence" value="ECO:0007669"/>
    <property type="project" value="UniProtKB-KW"/>
</dbReference>
<comment type="caution">
    <text evidence="2">The sequence shown here is derived from an EMBL/GenBank/DDBJ whole genome shotgun (WGS) entry which is preliminary data.</text>
</comment>
<keyword evidence="2" id="KW-0808">Transferase</keyword>
<feature type="domain" description="Reverse transcriptase zinc-binding" evidence="1">
    <location>
        <begin position="185"/>
        <end position="267"/>
    </location>
</feature>
<reference evidence="2" key="1">
    <citation type="journal article" date="2019" name="Sci. Rep.">
        <title>Draft genome of Tanacetum cinerariifolium, the natural source of mosquito coil.</title>
        <authorList>
            <person name="Yamashiro T."/>
            <person name="Shiraishi A."/>
            <person name="Satake H."/>
            <person name="Nakayama K."/>
        </authorList>
    </citation>
    <scope>NUCLEOTIDE SEQUENCE</scope>
</reference>
<proteinExistence type="predicted"/>
<accession>A0A6L2JE72</accession>
<dbReference type="EMBL" id="BKCJ010000653">
    <property type="protein sequence ID" value="GEU35089.1"/>
    <property type="molecule type" value="Genomic_DNA"/>
</dbReference>
<protein>
    <submittedName>
        <fullName evidence="2">RNA-directed DNA polymerase, eukaryota</fullName>
    </submittedName>
</protein>
<dbReference type="Pfam" id="PF13966">
    <property type="entry name" value="zf-RVT"/>
    <property type="match status" value="1"/>
</dbReference>
<evidence type="ECO:0000259" key="1">
    <source>
        <dbReference type="Pfam" id="PF13966"/>
    </source>
</evidence>
<sequence>MGFFKIAKVAMGEERISPPTLVSFDFLVSLALILLDGVVEHISETKGSEGELVKEAKIDHVSESCCMNNKEEEYENHGTSKEEKNNSKDPFRIYELLNKSKEKVVYNGDDLTFPLGFTLDVIEETDMDNKDGSTTRLNVNLHGSNEGTLSARSGSNSFRRASVTAKFGDSSLVNSFRQAPRGGEFSVRSARSYIDDALLPTISAPTRWVSVVPIKINIFAWRVSLDRLPTQINLSLCGIDISSILCLIYSCARESSSHLLFSCNVARLILLKVARW</sequence>
<name>A0A6L2JE72_TANCI</name>
<keyword evidence="2" id="KW-0695">RNA-directed DNA polymerase</keyword>
<dbReference type="InterPro" id="IPR026960">
    <property type="entry name" value="RVT-Znf"/>
</dbReference>
<gene>
    <name evidence="2" type="ORF">Tci_007067</name>
</gene>
<organism evidence="2">
    <name type="scientific">Tanacetum cinerariifolium</name>
    <name type="common">Dalmatian daisy</name>
    <name type="synonym">Chrysanthemum cinerariifolium</name>
    <dbReference type="NCBI Taxonomy" id="118510"/>
    <lineage>
        <taxon>Eukaryota</taxon>
        <taxon>Viridiplantae</taxon>
        <taxon>Streptophyta</taxon>
        <taxon>Embryophyta</taxon>
        <taxon>Tracheophyta</taxon>
        <taxon>Spermatophyta</taxon>
        <taxon>Magnoliopsida</taxon>
        <taxon>eudicotyledons</taxon>
        <taxon>Gunneridae</taxon>
        <taxon>Pentapetalae</taxon>
        <taxon>asterids</taxon>
        <taxon>campanulids</taxon>
        <taxon>Asterales</taxon>
        <taxon>Asteraceae</taxon>
        <taxon>Asteroideae</taxon>
        <taxon>Anthemideae</taxon>
        <taxon>Anthemidinae</taxon>
        <taxon>Tanacetum</taxon>
    </lineage>
</organism>
<dbReference type="AlphaFoldDB" id="A0A6L2JE72"/>